<feature type="compositionally biased region" description="Low complexity" evidence="1">
    <location>
        <begin position="332"/>
        <end position="346"/>
    </location>
</feature>
<evidence type="ECO:0000256" key="1">
    <source>
        <dbReference type="SAM" id="MobiDB-lite"/>
    </source>
</evidence>
<protein>
    <submittedName>
        <fullName evidence="2">Uncharacterized protein</fullName>
    </submittedName>
</protein>
<feature type="region of interest" description="Disordered" evidence="1">
    <location>
        <begin position="394"/>
        <end position="426"/>
    </location>
</feature>
<comment type="caution">
    <text evidence="2">The sequence shown here is derived from an EMBL/GenBank/DDBJ whole genome shotgun (WGS) entry which is preliminary data.</text>
</comment>
<dbReference type="Proteomes" id="UP001295423">
    <property type="component" value="Unassembled WGS sequence"/>
</dbReference>
<proteinExistence type="predicted"/>
<dbReference type="EMBL" id="CAKOGP040000224">
    <property type="protein sequence ID" value="CAJ1932772.1"/>
    <property type="molecule type" value="Genomic_DNA"/>
</dbReference>
<evidence type="ECO:0000313" key="2">
    <source>
        <dbReference type="EMBL" id="CAJ1932772.1"/>
    </source>
</evidence>
<evidence type="ECO:0000313" key="3">
    <source>
        <dbReference type="Proteomes" id="UP001295423"/>
    </source>
</evidence>
<name>A0AAD2CKL2_9STRA</name>
<feature type="compositionally biased region" description="Basic residues" evidence="1">
    <location>
        <begin position="1"/>
        <end position="14"/>
    </location>
</feature>
<feature type="region of interest" description="Disordered" evidence="1">
    <location>
        <begin position="1"/>
        <end position="39"/>
    </location>
</feature>
<feature type="region of interest" description="Disordered" evidence="1">
    <location>
        <begin position="116"/>
        <end position="146"/>
    </location>
</feature>
<gene>
    <name evidence="2" type="ORF">CYCCA115_LOCUS3004</name>
</gene>
<feature type="region of interest" description="Disordered" evidence="1">
    <location>
        <begin position="331"/>
        <end position="361"/>
    </location>
</feature>
<feature type="compositionally biased region" description="Low complexity" evidence="1">
    <location>
        <begin position="277"/>
        <end position="286"/>
    </location>
</feature>
<keyword evidence="3" id="KW-1185">Reference proteome</keyword>
<reference evidence="2" key="1">
    <citation type="submission" date="2023-08" db="EMBL/GenBank/DDBJ databases">
        <authorList>
            <person name="Audoor S."/>
            <person name="Bilcke G."/>
        </authorList>
    </citation>
    <scope>NUCLEOTIDE SEQUENCE</scope>
</reference>
<feature type="compositionally biased region" description="Polar residues" evidence="1">
    <location>
        <begin position="258"/>
        <end position="276"/>
    </location>
</feature>
<feature type="region of interest" description="Disordered" evidence="1">
    <location>
        <begin position="444"/>
        <end position="464"/>
    </location>
</feature>
<sequence length="658" mass="71608">MSEHQHPHHPHNNNHHYAPSMASTAYSDDDTSDQSSEVLAEIQKLESILLEQLDKETQRFGSSSASSTSSSLGFEKHGMMATGDATSSVDLDGASSINFSQYLDAQERFEQETNANHDSIDDDDDDDAQSRSSVGGPARSTAQSSAYWSQIMDASTSDIMDNQSCTSLRKELSQIVTPYGHVSQRVQAYEQDTWTTEPTAVALETNAATEQAAGTTTGMYQTGAFAGTDGSVVGTSSVAANSMASNYGIEELTQRTAALSSSSTEDQQSAIASASATLQTPKQQQQQHHREQQNEEQEQAELLSQTQKIKSLLQNLESQLTQVSSVAKIMGSSSSSSSSSSSNSKSEGQSEAAAQMTTTNTTTNKNVTAVVPALEIQNSIRSLSFLEDTLRNSVFRPGVGGSNTTIDEDDEKSTATSASSASVVHSRNRLNKIRQKLWGGAANSPAVVKHNNSSKNNSSRRQEGVSDHYFAGIEEGFDENDDDDVDNASVVGQVSTDILHYPNTSKTEETTTCFPKPKEERNIRPRDDYFSAAYQNAFACSSAYQLDVPEPGTATISSTPNQAGGKNYYYYYPPPEQASLPNVACCQIPPVERLMTVLKRLEVKVAKCHVNHLQRKRQQQRQQRQGSSRFPDGAILQQYELSNLDLSNPAKAERYHDL</sequence>
<dbReference type="AlphaFoldDB" id="A0AAD2CKL2"/>
<organism evidence="2 3">
    <name type="scientific">Cylindrotheca closterium</name>
    <dbReference type="NCBI Taxonomy" id="2856"/>
    <lineage>
        <taxon>Eukaryota</taxon>
        <taxon>Sar</taxon>
        <taxon>Stramenopiles</taxon>
        <taxon>Ochrophyta</taxon>
        <taxon>Bacillariophyta</taxon>
        <taxon>Bacillariophyceae</taxon>
        <taxon>Bacillariophycidae</taxon>
        <taxon>Bacillariales</taxon>
        <taxon>Bacillariaceae</taxon>
        <taxon>Cylindrotheca</taxon>
    </lineage>
</organism>
<feature type="region of interest" description="Disordered" evidence="1">
    <location>
        <begin position="258"/>
        <end position="299"/>
    </location>
</feature>
<accession>A0AAD2CKL2</accession>